<proteinExistence type="predicted"/>
<protein>
    <submittedName>
        <fullName evidence="3">DUF4396 domain-containing protein</fullName>
    </submittedName>
</protein>
<feature type="transmembrane region" description="Helical" evidence="1">
    <location>
        <begin position="32"/>
        <end position="49"/>
    </location>
</feature>
<dbReference type="Proteomes" id="UP000604001">
    <property type="component" value="Unassembled WGS sequence"/>
</dbReference>
<reference evidence="3 4" key="1">
    <citation type="submission" date="2020-08" db="EMBL/GenBank/DDBJ databases">
        <title>novel species in genus Nocardioides.</title>
        <authorList>
            <person name="Zhang G."/>
        </authorList>
    </citation>
    <scope>NUCLEOTIDE SEQUENCE [LARGE SCALE GENOMIC DNA]</scope>
    <source>
        <strain evidence="3 4">SC8A-24</strain>
    </source>
</reference>
<organism evidence="3 4">
    <name type="scientific">Nocardioides deserti</name>
    <dbReference type="NCBI Taxonomy" id="1588644"/>
    <lineage>
        <taxon>Bacteria</taxon>
        <taxon>Bacillati</taxon>
        <taxon>Actinomycetota</taxon>
        <taxon>Actinomycetes</taxon>
        <taxon>Propionibacteriales</taxon>
        <taxon>Nocardioidaceae</taxon>
        <taxon>Nocardioides</taxon>
    </lineage>
</organism>
<dbReference type="EMBL" id="JACMYC010000002">
    <property type="protein sequence ID" value="MBC2959361.1"/>
    <property type="molecule type" value="Genomic_DNA"/>
</dbReference>
<keyword evidence="1" id="KW-0812">Transmembrane</keyword>
<keyword evidence="4" id="KW-1185">Reference proteome</keyword>
<evidence type="ECO:0000313" key="3">
    <source>
        <dbReference type="EMBL" id="MBC2959361.1"/>
    </source>
</evidence>
<feature type="transmembrane region" description="Helical" evidence="1">
    <location>
        <begin position="61"/>
        <end position="82"/>
    </location>
</feature>
<dbReference type="InterPro" id="IPR025509">
    <property type="entry name" value="DUF4396"/>
</dbReference>
<name>A0ABR6U4K0_9ACTN</name>
<sequence length="201" mass="20731">MAVSATLHCLTGCAIGEILGLMLGTAVGLSNGWTIMLAVTLAFLFGYALSTLPLLKTGLGLGAALSVVLAADTLSIATMELVDNLVMAVIPGAMDAGLVNSIFWIGMMIALTAAFFAAYPVNRYLLQRGKGHALTHEYHQSSAPADGMRRFIPSLATPTLVAAITAFMLGGLVVSVADELTSDDRSETGSGHAASQLLPPP</sequence>
<comment type="caution">
    <text evidence="3">The sequence shown here is derived from an EMBL/GenBank/DDBJ whole genome shotgun (WGS) entry which is preliminary data.</text>
</comment>
<feature type="transmembrane region" description="Helical" evidence="1">
    <location>
        <begin position="155"/>
        <end position="177"/>
    </location>
</feature>
<feature type="transmembrane region" description="Helical" evidence="1">
    <location>
        <begin position="102"/>
        <end position="121"/>
    </location>
</feature>
<feature type="domain" description="DUF4396" evidence="2">
    <location>
        <begin position="1"/>
        <end position="131"/>
    </location>
</feature>
<keyword evidence="1" id="KW-0472">Membrane</keyword>
<accession>A0ABR6U4K0</accession>
<dbReference type="Pfam" id="PF14342">
    <property type="entry name" value="DUF4396"/>
    <property type="match status" value="1"/>
</dbReference>
<evidence type="ECO:0000259" key="2">
    <source>
        <dbReference type="Pfam" id="PF14342"/>
    </source>
</evidence>
<gene>
    <name evidence="3" type="ORF">H7344_03510</name>
</gene>
<keyword evidence="1" id="KW-1133">Transmembrane helix</keyword>
<evidence type="ECO:0000313" key="4">
    <source>
        <dbReference type="Proteomes" id="UP000604001"/>
    </source>
</evidence>
<evidence type="ECO:0000256" key="1">
    <source>
        <dbReference type="SAM" id="Phobius"/>
    </source>
</evidence>